<feature type="domain" description="MvaI/BcnI restriction endonuclease" evidence="1">
    <location>
        <begin position="190"/>
        <end position="428"/>
    </location>
</feature>
<evidence type="ECO:0000313" key="2">
    <source>
        <dbReference type="EMBL" id="MFC4701359.1"/>
    </source>
</evidence>
<dbReference type="Pfam" id="PF15515">
    <property type="entry name" value="MvaI_BcnI"/>
    <property type="match status" value="1"/>
</dbReference>
<dbReference type="InterPro" id="IPR029127">
    <property type="entry name" value="MvaI_BcnI"/>
</dbReference>
<dbReference type="EMBL" id="JBHSGU010000009">
    <property type="protein sequence ID" value="MFC4701359.1"/>
    <property type="molecule type" value="Genomic_DNA"/>
</dbReference>
<keyword evidence="2" id="KW-0540">Nuclease</keyword>
<keyword evidence="3" id="KW-1185">Reference proteome</keyword>
<evidence type="ECO:0000313" key="3">
    <source>
        <dbReference type="Proteomes" id="UP001595897"/>
    </source>
</evidence>
<keyword evidence="2" id="KW-0255">Endonuclease</keyword>
<dbReference type="GO" id="GO:0004519">
    <property type="term" value="F:endonuclease activity"/>
    <property type="evidence" value="ECO:0007669"/>
    <property type="project" value="UniProtKB-KW"/>
</dbReference>
<sequence length="439" mass="49830">MRTQFESLSDIKTAFTKLGCTKVVFKALANNDNSKQQIYFGGNFDVIQLIPSGETRSDGMSSKGPIFKSPLNFSWIEPEQEPEQAKGTQFILYPKYPEVRLSGFLKGCKLAPSHLMKPSTRGQRKERENTHRYLFLGIKKDQVFAYASAWESRLSQQASDLIAKEETRLITSVFYELSVQTIDSKEKLLARLQEIYEMGPVQSHRLDKDGNKIQYKAQNGAGYTLEALFGITPNGSSDPDFEDWELKSHSSSVVTLMTPEPNCGTYLDSLEVFVRTYGKVKENERMDFTGIHKHGETNTKTHLTLQLIGFDRKTSKIIEPNGGLHLIDENGVLAAGWGFDKLIDHWKKKHSKTCFVSVSKIKAPTPEYAFGPEIRIAEGATLPNFLNSIFDKSIYYDPGVNLKFIECSWKPKKRNQLRIKWSDLISLFTEIKDLSLKPK</sequence>
<proteinExistence type="predicted"/>
<protein>
    <submittedName>
        <fullName evidence="2">MvaI/BcnI family restriction endonuclease</fullName>
    </submittedName>
</protein>
<name>A0ABV9LYU9_9ALTE</name>
<reference evidence="3" key="1">
    <citation type="journal article" date="2019" name="Int. J. Syst. Evol. Microbiol.">
        <title>The Global Catalogue of Microorganisms (GCM) 10K type strain sequencing project: providing services to taxonomists for standard genome sequencing and annotation.</title>
        <authorList>
            <consortium name="The Broad Institute Genomics Platform"/>
            <consortium name="The Broad Institute Genome Sequencing Center for Infectious Disease"/>
            <person name="Wu L."/>
            <person name="Ma J."/>
        </authorList>
    </citation>
    <scope>NUCLEOTIDE SEQUENCE [LARGE SCALE GENOMIC DNA]</scope>
    <source>
        <strain evidence="3">KACC 12507</strain>
    </source>
</reference>
<accession>A0ABV9LYU9</accession>
<dbReference type="Gene3D" id="3.40.210.20">
    <property type="entry name" value="MvaI/BcnI restriction endonuclease, catalytic domain"/>
    <property type="match status" value="1"/>
</dbReference>
<evidence type="ECO:0000259" key="1">
    <source>
        <dbReference type="Pfam" id="PF15515"/>
    </source>
</evidence>
<dbReference type="InterPro" id="IPR043004">
    <property type="entry name" value="MvaI_BcnI_cat"/>
</dbReference>
<gene>
    <name evidence="2" type="ORF">ACFO4O_14410</name>
</gene>
<dbReference type="Proteomes" id="UP001595897">
    <property type="component" value="Unassembled WGS sequence"/>
</dbReference>
<keyword evidence="2" id="KW-0378">Hydrolase</keyword>
<organism evidence="2 3">
    <name type="scientific">Glaciecola siphonariae</name>
    <dbReference type="NCBI Taxonomy" id="521012"/>
    <lineage>
        <taxon>Bacteria</taxon>
        <taxon>Pseudomonadati</taxon>
        <taxon>Pseudomonadota</taxon>
        <taxon>Gammaproteobacteria</taxon>
        <taxon>Alteromonadales</taxon>
        <taxon>Alteromonadaceae</taxon>
        <taxon>Glaciecola</taxon>
    </lineage>
</organism>
<comment type="caution">
    <text evidence="2">The sequence shown here is derived from an EMBL/GenBank/DDBJ whole genome shotgun (WGS) entry which is preliminary data.</text>
</comment>